<evidence type="ECO:0000313" key="2">
    <source>
        <dbReference type="Proteomes" id="UP001501676"/>
    </source>
</evidence>
<sequence>MPPTGIAPRPPQLDDDVLEPFDGPLDDEIDLYRNVLTGTYVGIAGRGEIATVRAEGADLSGTRFEPLDLSDVRIERSDLAGARWEGVSARRLAITDSRLVGWRLIASFVEDVLISGCRWDDGSLFVRRGKGSIVFRDCTFSGTTLRGDLSGIVFDDCDLQGAEFGADAARKCDLRTSRLAGAKGLTTLRGAMITTDQAIALADVLAIELGFTLA</sequence>
<organism evidence="1 2">
    <name type="scientific">Cryptosporangium minutisporangium</name>
    <dbReference type="NCBI Taxonomy" id="113569"/>
    <lineage>
        <taxon>Bacteria</taxon>
        <taxon>Bacillati</taxon>
        <taxon>Actinomycetota</taxon>
        <taxon>Actinomycetes</taxon>
        <taxon>Cryptosporangiales</taxon>
        <taxon>Cryptosporangiaceae</taxon>
        <taxon>Cryptosporangium</taxon>
    </lineage>
</organism>
<name>A0ABP6SU47_9ACTN</name>
<dbReference type="Gene3D" id="2.160.20.80">
    <property type="entry name" value="E3 ubiquitin-protein ligase SopA"/>
    <property type="match status" value="1"/>
</dbReference>
<proteinExistence type="predicted"/>
<dbReference type="RefSeq" id="WP_345727723.1">
    <property type="nucleotide sequence ID" value="NZ_BAAAYN010000012.1"/>
</dbReference>
<dbReference type="SUPFAM" id="SSF141571">
    <property type="entry name" value="Pentapeptide repeat-like"/>
    <property type="match status" value="1"/>
</dbReference>
<reference evidence="2" key="1">
    <citation type="journal article" date="2019" name="Int. J. Syst. Evol. Microbiol.">
        <title>The Global Catalogue of Microorganisms (GCM) 10K type strain sequencing project: providing services to taxonomists for standard genome sequencing and annotation.</title>
        <authorList>
            <consortium name="The Broad Institute Genomics Platform"/>
            <consortium name="The Broad Institute Genome Sequencing Center for Infectious Disease"/>
            <person name="Wu L."/>
            <person name="Ma J."/>
        </authorList>
    </citation>
    <scope>NUCLEOTIDE SEQUENCE [LARGE SCALE GENOMIC DNA]</scope>
    <source>
        <strain evidence="2">JCM 9458</strain>
    </source>
</reference>
<evidence type="ECO:0000313" key="1">
    <source>
        <dbReference type="EMBL" id="GAA3385624.1"/>
    </source>
</evidence>
<protein>
    <recommendedName>
        <fullName evidence="3">Pentapeptide repeat-containing protein</fullName>
    </recommendedName>
</protein>
<dbReference type="EMBL" id="BAAAYN010000012">
    <property type="protein sequence ID" value="GAA3385624.1"/>
    <property type="molecule type" value="Genomic_DNA"/>
</dbReference>
<keyword evidence="2" id="KW-1185">Reference proteome</keyword>
<accession>A0ABP6SU47</accession>
<dbReference type="Proteomes" id="UP001501676">
    <property type="component" value="Unassembled WGS sequence"/>
</dbReference>
<gene>
    <name evidence="1" type="ORF">GCM10020369_19850</name>
</gene>
<evidence type="ECO:0008006" key="3">
    <source>
        <dbReference type="Google" id="ProtNLM"/>
    </source>
</evidence>
<comment type="caution">
    <text evidence="1">The sequence shown here is derived from an EMBL/GenBank/DDBJ whole genome shotgun (WGS) entry which is preliminary data.</text>
</comment>